<sequence length="215" mass="24968">MIYLFCGDDAKNKHGNYEKFIESISIGVETFFIGKNDFNPVQIENFYSGSGLFFTKCVVIFTNIFEKEETLDFILDKLNLISKSGNDFVFLEGKLNKPVLDAFKKIKAEINIFELPKKKKEKYDNFLLAGAFGKRDKLHLWIYFRQAMDVGVGMEELIGVLFWKAKDMMLKKDFNKFSEFELKNFAGRLSYLLPEARKEGKDAEAVFEQFLLDAF</sequence>
<comment type="caution">
    <text evidence="1">The sequence shown here is derived from an EMBL/GenBank/DDBJ whole genome shotgun (WGS) entry which is preliminary data.</text>
</comment>
<reference evidence="2" key="1">
    <citation type="submission" date="2017-09" db="EMBL/GenBank/DDBJ databases">
        <title>Depth-based differentiation of microbial function through sediment-hosted aquifers and enrichment of novel symbionts in the deep terrestrial subsurface.</title>
        <authorList>
            <person name="Probst A.J."/>
            <person name="Ladd B."/>
            <person name="Jarett J.K."/>
            <person name="Geller-Mcgrath D.E."/>
            <person name="Sieber C.M.K."/>
            <person name="Emerson J.B."/>
            <person name="Anantharaman K."/>
            <person name="Thomas B.C."/>
            <person name="Malmstrom R."/>
            <person name="Stieglmeier M."/>
            <person name="Klingl A."/>
            <person name="Woyke T."/>
            <person name="Ryan C.M."/>
            <person name="Banfield J.F."/>
        </authorList>
    </citation>
    <scope>NUCLEOTIDE SEQUENCE [LARGE SCALE GENOMIC DNA]</scope>
</reference>
<dbReference type="AlphaFoldDB" id="A0A2J0NAL6"/>
<name>A0A2J0NAL6_9BACT</name>
<dbReference type="Proteomes" id="UP000231300">
    <property type="component" value="Unassembled WGS sequence"/>
</dbReference>
<evidence type="ECO:0000313" key="1">
    <source>
        <dbReference type="EMBL" id="PJC49719.1"/>
    </source>
</evidence>
<gene>
    <name evidence="1" type="ORF">CO033_00015</name>
</gene>
<protein>
    <recommendedName>
        <fullName evidence="3">DNA polymerase III delta N-terminal domain-containing protein</fullName>
    </recommendedName>
</protein>
<proteinExistence type="predicted"/>
<evidence type="ECO:0008006" key="3">
    <source>
        <dbReference type="Google" id="ProtNLM"/>
    </source>
</evidence>
<accession>A0A2J0NAL6</accession>
<evidence type="ECO:0000313" key="2">
    <source>
        <dbReference type="Proteomes" id="UP000231300"/>
    </source>
</evidence>
<dbReference type="EMBL" id="PFRK01000001">
    <property type="protein sequence ID" value="PJC49719.1"/>
    <property type="molecule type" value="Genomic_DNA"/>
</dbReference>
<organism evidence="1 2">
    <name type="scientific">Candidatus Nomurabacteria bacterium CG_4_9_14_0_2_um_filter_32_10</name>
    <dbReference type="NCBI Taxonomy" id="1974729"/>
    <lineage>
        <taxon>Bacteria</taxon>
        <taxon>Candidatus Nomuraibacteriota</taxon>
    </lineage>
</organism>